<gene>
    <name evidence="2" type="ORF">PMAYCL1PPCAC_10166</name>
</gene>
<dbReference type="AlphaFoldDB" id="A0AAN4ZJ18"/>
<sequence>LPYLLIFPLAPAFQVPYPEDTVPPPYRFEVDEEKVGVRGEDQGLDPRPSVAAPDGYAPDAYEPDVALRGSGTDSGKPPWIGLTGVCRACTRLSTVSERSTCVRCVKFSGGLISERFFLLSFIS</sequence>
<dbReference type="Proteomes" id="UP001328107">
    <property type="component" value="Unassembled WGS sequence"/>
</dbReference>
<evidence type="ECO:0000313" key="3">
    <source>
        <dbReference type="Proteomes" id="UP001328107"/>
    </source>
</evidence>
<feature type="region of interest" description="Disordered" evidence="1">
    <location>
        <begin position="37"/>
        <end position="77"/>
    </location>
</feature>
<proteinExistence type="predicted"/>
<comment type="caution">
    <text evidence="2">The sequence shown here is derived from an EMBL/GenBank/DDBJ whole genome shotgun (WGS) entry which is preliminary data.</text>
</comment>
<protein>
    <submittedName>
        <fullName evidence="2">Uncharacterized protein</fullName>
    </submittedName>
</protein>
<keyword evidence="3" id="KW-1185">Reference proteome</keyword>
<evidence type="ECO:0000313" key="2">
    <source>
        <dbReference type="EMBL" id="GMR39971.1"/>
    </source>
</evidence>
<accession>A0AAN4ZJ18</accession>
<feature type="non-terminal residue" evidence="2">
    <location>
        <position position="1"/>
    </location>
</feature>
<dbReference type="EMBL" id="BTRK01000003">
    <property type="protein sequence ID" value="GMR39971.1"/>
    <property type="molecule type" value="Genomic_DNA"/>
</dbReference>
<organism evidence="2 3">
    <name type="scientific">Pristionchus mayeri</name>
    <dbReference type="NCBI Taxonomy" id="1317129"/>
    <lineage>
        <taxon>Eukaryota</taxon>
        <taxon>Metazoa</taxon>
        <taxon>Ecdysozoa</taxon>
        <taxon>Nematoda</taxon>
        <taxon>Chromadorea</taxon>
        <taxon>Rhabditida</taxon>
        <taxon>Rhabditina</taxon>
        <taxon>Diplogasteromorpha</taxon>
        <taxon>Diplogasteroidea</taxon>
        <taxon>Neodiplogasteridae</taxon>
        <taxon>Pristionchus</taxon>
    </lineage>
</organism>
<evidence type="ECO:0000256" key="1">
    <source>
        <dbReference type="SAM" id="MobiDB-lite"/>
    </source>
</evidence>
<feature type="non-terminal residue" evidence="2">
    <location>
        <position position="123"/>
    </location>
</feature>
<name>A0AAN4ZJ18_9BILA</name>
<reference evidence="3" key="1">
    <citation type="submission" date="2022-10" db="EMBL/GenBank/DDBJ databases">
        <title>Genome assembly of Pristionchus species.</title>
        <authorList>
            <person name="Yoshida K."/>
            <person name="Sommer R.J."/>
        </authorList>
    </citation>
    <scope>NUCLEOTIDE SEQUENCE [LARGE SCALE GENOMIC DNA]</scope>
    <source>
        <strain evidence="3">RS5460</strain>
    </source>
</reference>